<dbReference type="VEuPathDB" id="MicrosporidiaDB:DI09_331p10"/>
<dbReference type="GeneID" id="25259600"/>
<evidence type="ECO:0000256" key="1">
    <source>
        <dbReference type="ARBA" id="ARBA00000294"/>
    </source>
</evidence>
<comment type="caution">
    <text evidence="12">The sequence shown here is derived from an EMBL/GenBank/DDBJ whole genome shotgun (WGS) entry which is preliminary data.</text>
</comment>
<dbReference type="InterPro" id="IPR036388">
    <property type="entry name" value="WH-like_DNA-bd_sf"/>
</dbReference>
<evidence type="ECO:0000256" key="3">
    <source>
        <dbReference type="ARBA" id="ARBA00001954"/>
    </source>
</evidence>
<comment type="cofactor">
    <cofactor evidence="2">
        <name>Mn(2+)</name>
        <dbReference type="ChEBI" id="CHEBI:29035"/>
    </cofactor>
</comment>
<comment type="catalytic activity">
    <reaction evidence="1 9 10">
        <text>Release of N-terminal amino acids, preferentially methionine, from peptides and arylamides.</text>
        <dbReference type="EC" id="3.4.11.18"/>
    </reaction>
</comment>
<keyword evidence="4 9" id="KW-0031">Aminopeptidase</keyword>
<proteinExistence type="inferred from homology"/>
<dbReference type="InterPro" id="IPR050247">
    <property type="entry name" value="Met_Aminopeptidase_Type2"/>
</dbReference>
<comment type="cofactor">
    <cofactor evidence="9">
        <name>Co(2+)</name>
        <dbReference type="ChEBI" id="CHEBI:48828"/>
    </cofactor>
    <cofactor evidence="9">
        <name>Zn(2+)</name>
        <dbReference type="ChEBI" id="CHEBI:29105"/>
    </cofactor>
    <cofactor evidence="9">
        <name>Mn(2+)</name>
        <dbReference type="ChEBI" id="CHEBI:29035"/>
    </cofactor>
    <cofactor evidence="9">
        <name>Fe(2+)</name>
        <dbReference type="ChEBI" id="CHEBI:29033"/>
    </cofactor>
    <text evidence="9">Binds 2 divalent metal cations per subunit. Has a high-affinity and a low affinity metal-binding site. The true nature of the physiological cofactor is under debate. The enzyme is active with cobalt, zinc, manganese or divalent iron ions. Most likely, methionine aminopeptidases function as mononuclear Fe(2+)-metalloproteases under physiological conditions, and the catalytically relevant metal-binding site has been assigned to the histidine-containing high-affinity site.</text>
</comment>
<feature type="binding site" evidence="9">
    <location>
        <position position="121"/>
    </location>
    <ligand>
        <name>substrate</name>
    </ligand>
</feature>
<dbReference type="InterPro" id="IPR002468">
    <property type="entry name" value="Pept_M24A_MAP2"/>
</dbReference>
<dbReference type="HAMAP" id="MF_03175">
    <property type="entry name" value="MetAP_2_euk"/>
    <property type="match status" value="1"/>
</dbReference>
<evidence type="ECO:0000256" key="5">
    <source>
        <dbReference type="ARBA" id="ARBA00022490"/>
    </source>
</evidence>
<dbReference type="InterPro" id="IPR036390">
    <property type="entry name" value="WH_DNA-bd_sf"/>
</dbReference>
<dbReference type="GO" id="GO:0046872">
    <property type="term" value="F:metal ion binding"/>
    <property type="evidence" value="ECO:0007669"/>
    <property type="project" value="UniProtKB-UniRule"/>
</dbReference>
<dbReference type="GO" id="GO:0005737">
    <property type="term" value="C:cytoplasm"/>
    <property type="evidence" value="ECO:0007669"/>
    <property type="project" value="UniProtKB-SubCell"/>
</dbReference>
<keyword evidence="7 9" id="KW-0479">Metal-binding</keyword>
<dbReference type="AlphaFoldDB" id="A0A098VRS3"/>
<feature type="binding site" evidence="9">
    <location>
        <position position="152"/>
    </location>
    <ligand>
        <name>a divalent metal cation</name>
        <dbReference type="ChEBI" id="CHEBI:60240"/>
        <label>1</label>
    </ligand>
</feature>
<feature type="binding site" evidence="9">
    <location>
        <position position="221"/>
    </location>
    <ligand>
        <name>a divalent metal cation</name>
        <dbReference type="ChEBI" id="CHEBI:60240"/>
        <label>2</label>
        <note>catalytic</note>
    </ligand>
</feature>
<dbReference type="InterPro" id="IPR000994">
    <property type="entry name" value="Pept_M24"/>
</dbReference>
<dbReference type="SUPFAM" id="SSF46785">
    <property type="entry name" value="Winged helix' DNA-binding domain"/>
    <property type="match status" value="1"/>
</dbReference>
<dbReference type="PRINTS" id="PR00599">
    <property type="entry name" value="MAPEPTIDASE"/>
</dbReference>
<dbReference type="InterPro" id="IPR001714">
    <property type="entry name" value="Pept_M24_MAP"/>
</dbReference>
<dbReference type="GO" id="GO:0006508">
    <property type="term" value="P:proteolysis"/>
    <property type="evidence" value="ECO:0007669"/>
    <property type="project" value="UniProtKB-KW"/>
</dbReference>
<dbReference type="GO" id="GO:0004239">
    <property type="term" value="F:initiator methionyl aminopeptidase activity"/>
    <property type="evidence" value="ECO:0007669"/>
    <property type="project" value="UniProtKB-UniRule"/>
</dbReference>
<dbReference type="InterPro" id="IPR036005">
    <property type="entry name" value="Creatinase/aminopeptidase-like"/>
</dbReference>
<keyword evidence="13" id="KW-1185">Reference proteome</keyword>
<keyword evidence="8 9" id="KW-0378">Hydrolase</keyword>
<evidence type="ECO:0000313" key="12">
    <source>
        <dbReference type="EMBL" id="KGG51514.1"/>
    </source>
</evidence>
<feature type="binding site" evidence="9">
    <location>
        <position position="352"/>
    </location>
    <ligand>
        <name>a divalent metal cation</name>
        <dbReference type="ChEBI" id="CHEBI:60240"/>
        <label>1</label>
    </ligand>
</feature>
<accession>A0A098VRS3</accession>
<evidence type="ECO:0000256" key="7">
    <source>
        <dbReference type="ARBA" id="ARBA00022723"/>
    </source>
</evidence>
<dbReference type="Proteomes" id="UP000029725">
    <property type="component" value="Unassembled WGS sequence"/>
</dbReference>
<dbReference type="Gene3D" id="3.90.230.10">
    <property type="entry name" value="Creatinase/methionine aminopeptidase superfamily"/>
    <property type="match status" value="1"/>
</dbReference>
<comment type="subcellular location">
    <subcellularLocation>
        <location evidence="9">Cytoplasm</location>
    </subcellularLocation>
</comment>
<feature type="binding site" evidence="9">
    <location>
        <position position="152"/>
    </location>
    <ligand>
        <name>a divalent metal cation</name>
        <dbReference type="ChEBI" id="CHEBI:60240"/>
        <label>2</label>
        <note>catalytic</note>
    </ligand>
</feature>
<reference evidence="12 13" key="1">
    <citation type="submission" date="2014-04" db="EMBL/GenBank/DDBJ databases">
        <title>A new species of microsporidia sheds light on the evolution of extreme parasitism.</title>
        <authorList>
            <person name="Haag K.L."/>
            <person name="James T.Y."/>
            <person name="Larsson R."/>
            <person name="Schaer T.M."/>
            <person name="Refardt D."/>
            <person name="Pombert J.-F."/>
            <person name="Ebert D."/>
        </authorList>
    </citation>
    <scope>NUCLEOTIDE SEQUENCE [LARGE SCALE GENOMIC DNA]</scope>
    <source>
        <strain evidence="12 13">UGP3</strain>
        <tissue evidence="12">Spores</tissue>
    </source>
</reference>
<gene>
    <name evidence="12" type="ORF">DI09_331p10</name>
</gene>
<evidence type="ECO:0000259" key="11">
    <source>
        <dbReference type="Pfam" id="PF00557"/>
    </source>
</evidence>
<comment type="function">
    <text evidence="9 10">Cotranslationally removes the N-terminal methionine from nascent proteins. The N-terminal methionine is often cleaved when the second residue in the primary sequence is small and uncharged (Met-Ala-, Cys, Gly, Pro, Ser, Thr, or Val).</text>
</comment>
<dbReference type="PANTHER" id="PTHR45777">
    <property type="entry name" value="METHIONINE AMINOPEPTIDASE 2"/>
    <property type="match status" value="1"/>
</dbReference>
<dbReference type="EC" id="3.4.11.18" evidence="9"/>
<evidence type="ECO:0000256" key="6">
    <source>
        <dbReference type="ARBA" id="ARBA00022670"/>
    </source>
</evidence>
<feature type="binding site" evidence="9">
    <location>
        <position position="229"/>
    </location>
    <ligand>
        <name>substrate</name>
    </ligand>
</feature>
<dbReference type="RefSeq" id="XP_013237950.1">
    <property type="nucleotide sequence ID" value="XM_013382496.1"/>
</dbReference>
<name>A0A098VRS3_9MICR</name>
<feature type="binding site" evidence="9">
    <location>
        <position position="352"/>
    </location>
    <ligand>
        <name>a divalent metal cation</name>
        <dbReference type="ChEBI" id="CHEBI:60240"/>
        <label>2</label>
        <note>catalytic</note>
    </ligand>
</feature>
<dbReference type="PROSITE" id="PS01202">
    <property type="entry name" value="MAP_2"/>
    <property type="match status" value="1"/>
</dbReference>
<feature type="binding site" evidence="9">
    <location>
        <position position="141"/>
    </location>
    <ligand>
        <name>a divalent metal cation</name>
        <dbReference type="ChEBI" id="CHEBI:60240"/>
        <label>1</label>
    </ligand>
</feature>
<dbReference type="PANTHER" id="PTHR45777:SF2">
    <property type="entry name" value="METHIONINE AMINOPEPTIDASE 2"/>
    <property type="match status" value="1"/>
</dbReference>
<feature type="domain" description="Peptidase M24" evidence="11">
    <location>
        <begin position="59"/>
        <end position="258"/>
    </location>
</feature>
<dbReference type="InterPro" id="IPR018349">
    <property type="entry name" value="Pept_M24A_MAP2_BS"/>
</dbReference>
<dbReference type="HOGENOM" id="CLU_015857_7_1_1"/>
<evidence type="ECO:0000256" key="10">
    <source>
        <dbReference type="RuleBase" id="RU003653"/>
    </source>
</evidence>
<evidence type="ECO:0000313" key="13">
    <source>
        <dbReference type="Proteomes" id="UP000029725"/>
    </source>
</evidence>
<dbReference type="NCBIfam" id="TIGR00501">
    <property type="entry name" value="met_pdase_II"/>
    <property type="match status" value="1"/>
</dbReference>
<organism evidence="12 13">
    <name type="scientific">Mitosporidium daphniae</name>
    <dbReference type="NCBI Taxonomy" id="1485682"/>
    <lineage>
        <taxon>Eukaryota</taxon>
        <taxon>Fungi</taxon>
        <taxon>Fungi incertae sedis</taxon>
        <taxon>Microsporidia</taxon>
        <taxon>Mitosporidium</taxon>
    </lineage>
</organism>
<evidence type="ECO:0000256" key="4">
    <source>
        <dbReference type="ARBA" id="ARBA00022438"/>
    </source>
</evidence>
<dbReference type="Pfam" id="PF00557">
    <property type="entry name" value="Peptidase_M24"/>
    <property type="match status" value="1"/>
</dbReference>
<dbReference type="Gene3D" id="1.10.10.10">
    <property type="entry name" value="Winged helix-like DNA-binding domain superfamily/Winged helix DNA-binding domain"/>
    <property type="match status" value="1"/>
</dbReference>
<dbReference type="GO" id="GO:0070006">
    <property type="term" value="F:metalloaminopeptidase activity"/>
    <property type="evidence" value="ECO:0007669"/>
    <property type="project" value="UniProtKB-UniRule"/>
</dbReference>
<dbReference type="CDD" id="cd01088">
    <property type="entry name" value="MetAP2"/>
    <property type="match status" value="1"/>
</dbReference>
<protein>
    <recommendedName>
        <fullName evidence="9">Methionine aminopeptidase 2</fullName>
        <shortName evidence="9">MAP 2</shortName>
        <shortName evidence="9">MetAP 2</shortName>
        <ecNumber evidence="9">3.4.11.18</ecNumber>
    </recommendedName>
    <alternativeName>
        <fullName evidence="9">Peptidase M</fullName>
    </alternativeName>
</protein>
<keyword evidence="6 9" id="KW-0645">Protease</keyword>
<sequence length="371" mass="41390">MSSHTLPQVSSDPLSKAFASGIYPSGQIVEYASENNRFRITSEEKRAAERLQEDSYNDARKAAEVHRRVRAHIQKVIKPGISMIELCETIENGTRILTEASGLKAGIAFPTGCSLNNVAAHYTPNAGDKTILKFEDVCKIDFGVHVNGRIIDSAFTHTFDPKYDPLKDAVRAATNAGVKMAGIDARLSEIGAEIQEVMESHEILLNGKTHPIRVVRNLSGHAIEPYHVHGKKSVPCTRNQEQRHVMEEGETYAIETFGSTGKGYVHEDLECSHYMKNYQNPAPLSNIRLPRAKQLLASINKNFGTLAFCRRYLDRIGEEKYTLALKHLCETGHVYAYPPLCDVVGSYTAQYEHTILLRPTCKEVISRGDDY</sequence>
<keyword evidence="5 9" id="KW-0963">Cytoplasm</keyword>
<comment type="similarity">
    <text evidence="9">Belongs to the peptidase M24A family. Methionine aminopeptidase eukaryotic type 2 subfamily.</text>
</comment>
<feature type="binding site" evidence="9">
    <location>
        <position position="255"/>
    </location>
    <ligand>
        <name>a divalent metal cation</name>
        <dbReference type="ChEBI" id="CHEBI:60240"/>
        <label>2</label>
        <note>catalytic</note>
    </ligand>
</feature>
<dbReference type="EMBL" id="JMKJ01000257">
    <property type="protein sequence ID" value="KGG51514.1"/>
    <property type="molecule type" value="Genomic_DNA"/>
</dbReference>
<dbReference type="SUPFAM" id="SSF55920">
    <property type="entry name" value="Creatinase/aminopeptidase"/>
    <property type="match status" value="1"/>
</dbReference>
<dbReference type="OrthoDB" id="7848262at2759"/>
<evidence type="ECO:0000256" key="2">
    <source>
        <dbReference type="ARBA" id="ARBA00001936"/>
    </source>
</evidence>
<comment type="cofactor">
    <cofactor evidence="3">
        <name>Fe(2+)</name>
        <dbReference type="ChEBI" id="CHEBI:29033"/>
    </cofactor>
</comment>
<evidence type="ECO:0000256" key="9">
    <source>
        <dbReference type="HAMAP-Rule" id="MF_03175"/>
    </source>
</evidence>
<evidence type="ECO:0000256" key="8">
    <source>
        <dbReference type="ARBA" id="ARBA00022801"/>
    </source>
</evidence>